<organism evidence="2 3">
    <name type="scientific">Victivallis lenta</name>
    <dbReference type="NCBI Taxonomy" id="2606640"/>
    <lineage>
        <taxon>Bacteria</taxon>
        <taxon>Pseudomonadati</taxon>
        <taxon>Lentisphaerota</taxon>
        <taxon>Lentisphaeria</taxon>
        <taxon>Victivallales</taxon>
        <taxon>Victivallaceae</taxon>
        <taxon>Victivallis</taxon>
    </lineage>
</organism>
<name>A0A844FZJ1_9BACT</name>
<feature type="chain" id="PRO_5033016593" evidence="1">
    <location>
        <begin position="20"/>
        <end position="165"/>
    </location>
</feature>
<dbReference type="Proteomes" id="UP000435649">
    <property type="component" value="Unassembled WGS sequence"/>
</dbReference>
<keyword evidence="1" id="KW-0732">Signal</keyword>
<keyword evidence="3" id="KW-1185">Reference proteome</keyword>
<dbReference type="EMBL" id="VUNS01000002">
    <property type="protein sequence ID" value="MST95841.1"/>
    <property type="molecule type" value="Genomic_DNA"/>
</dbReference>
<comment type="caution">
    <text evidence="2">The sequence shown here is derived from an EMBL/GenBank/DDBJ whole genome shotgun (WGS) entry which is preliminary data.</text>
</comment>
<accession>A0A844FZJ1</accession>
<evidence type="ECO:0000313" key="2">
    <source>
        <dbReference type="EMBL" id="MST95841.1"/>
    </source>
</evidence>
<dbReference type="AlphaFoldDB" id="A0A844FZJ1"/>
<sequence length="165" mass="17533">MKNFFLMSMFALLAFGAAAAEPAAPAEAVKAEPVKAYTLPPPVYPWTFINLQFFPGVPTDAGYMQTNGVKVGAPVSAGEAPVYGVEASVLWAGTDEVNGLQCSLIACDAQEVTGIQFSLVNMSVKVCGLQLGIVNFADDETFQIGLLNFIENGPVFCLPIVNFNF</sequence>
<evidence type="ECO:0000313" key="3">
    <source>
        <dbReference type="Proteomes" id="UP000435649"/>
    </source>
</evidence>
<reference evidence="2 3" key="1">
    <citation type="submission" date="2019-08" db="EMBL/GenBank/DDBJ databases">
        <title>In-depth cultivation of the pig gut microbiome towards novel bacterial diversity and tailored functional studies.</title>
        <authorList>
            <person name="Wylensek D."/>
            <person name="Hitch T.C.A."/>
            <person name="Clavel T."/>
        </authorList>
    </citation>
    <scope>NUCLEOTIDE SEQUENCE [LARGE SCALE GENOMIC DNA]</scope>
    <source>
        <strain evidence="2 3">BBE-744-WT-12</strain>
    </source>
</reference>
<protein>
    <submittedName>
        <fullName evidence="2">Uncharacterized protein</fullName>
    </submittedName>
</protein>
<dbReference type="NCBIfam" id="NF047436">
    <property type="entry name" value="LA_2272_repeat"/>
    <property type="match status" value="1"/>
</dbReference>
<proteinExistence type="predicted"/>
<feature type="signal peptide" evidence="1">
    <location>
        <begin position="1"/>
        <end position="19"/>
    </location>
</feature>
<gene>
    <name evidence="2" type="ORF">FYJ85_02130</name>
</gene>
<evidence type="ECO:0000256" key="1">
    <source>
        <dbReference type="SAM" id="SignalP"/>
    </source>
</evidence>
<dbReference type="RefSeq" id="WP_154416848.1">
    <property type="nucleotide sequence ID" value="NZ_VUNS01000002.1"/>
</dbReference>
<dbReference type="InterPro" id="IPR058093">
    <property type="entry name" value="LA_2272-like"/>
</dbReference>